<feature type="domain" description="DUF7924" evidence="2">
    <location>
        <begin position="180"/>
        <end position="405"/>
    </location>
</feature>
<gene>
    <name evidence="3" type="ORF">ACJ72_05570</name>
</gene>
<evidence type="ECO:0000256" key="1">
    <source>
        <dbReference type="SAM" id="MobiDB-lite"/>
    </source>
</evidence>
<name>A0A1B7NTP2_9EURO</name>
<sequence length="465" mass="52883">MAKKPQPSYTSVHGKALKRKLPCEDQPPFRAKRPRLPLASSSAKDTPVEEHASKNWTKAALVEFWRENGRWPREYFEAQTGQMENTSHLLARRKSSSSLRHNNSNSSLNTTSNISSDQKSRDAKSSKYKSPAYEQILATKGSFMRKSELDITAASKLVCETLLGSYQSHPENSLFQDDLFDEACQKLQGKNESRVAQDIARLIVPSAETLTTYGAKNLRHLVETVNESWRSSICFYGPLPQPDYAVGFGRTSFTDDQLKKLEPFTGEITDSCNSYFMATFFMYFPFLTCEVKCGAAALDIADRQNAHSMTIAARAVVELFKLVKREEEVNREILGFSISHDHRTVRLYGHYAVIKDDNTTYYRHPIHTFDFTALDGKEKWTAYNLTKNIYEKWMPDHLKRICSAIEEIPSGIDFDISHPELQYSQSNAESFADGSQLDFLASADVTPNTSFTQETQVLKRPRRQQ</sequence>
<feature type="compositionally biased region" description="Low complexity" evidence="1">
    <location>
        <begin position="96"/>
        <end position="116"/>
    </location>
</feature>
<dbReference type="EMBL" id="LGUA01000798">
    <property type="protein sequence ID" value="OAX80101.1"/>
    <property type="molecule type" value="Genomic_DNA"/>
</dbReference>
<comment type="caution">
    <text evidence="3">The sequence shown here is derived from an EMBL/GenBank/DDBJ whole genome shotgun (WGS) entry which is preliminary data.</text>
</comment>
<organism evidence="3 4">
    <name type="scientific">Emergomyces africanus</name>
    <dbReference type="NCBI Taxonomy" id="1955775"/>
    <lineage>
        <taxon>Eukaryota</taxon>
        <taxon>Fungi</taxon>
        <taxon>Dikarya</taxon>
        <taxon>Ascomycota</taxon>
        <taxon>Pezizomycotina</taxon>
        <taxon>Eurotiomycetes</taxon>
        <taxon>Eurotiomycetidae</taxon>
        <taxon>Onygenales</taxon>
        <taxon>Ajellomycetaceae</taxon>
        <taxon>Emergomyces</taxon>
    </lineage>
</organism>
<dbReference type="Proteomes" id="UP000091918">
    <property type="component" value="Unassembled WGS sequence"/>
</dbReference>
<dbReference type="PANTHER" id="PTHR42470:SF2">
    <property type="match status" value="1"/>
</dbReference>
<feature type="region of interest" description="Disordered" evidence="1">
    <location>
        <begin position="1"/>
        <end position="53"/>
    </location>
</feature>
<dbReference type="OrthoDB" id="5400850at2759"/>
<reference evidence="3 4" key="1">
    <citation type="submission" date="2015-07" db="EMBL/GenBank/DDBJ databases">
        <title>Emmonsia species relationships and genome sequence.</title>
        <authorList>
            <person name="Cuomo C.A."/>
            <person name="Schwartz I.S."/>
            <person name="Kenyon C."/>
            <person name="de Hoog G.S."/>
            <person name="Govender N.P."/>
            <person name="Botha A."/>
            <person name="Moreno L."/>
            <person name="de Vries M."/>
            <person name="Munoz J.F."/>
            <person name="Stielow J.B."/>
        </authorList>
    </citation>
    <scope>NUCLEOTIDE SEQUENCE [LARGE SCALE GENOMIC DNA]</scope>
    <source>
        <strain evidence="3 4">CBS 136260</strain>
    </source>
</reference>
<dbReference type="AlphaFoldDB" id="A0A1B7NTP2"/>
<proteinExistence type="predicted"/>
<protein>
    <recommendedName>
        <fullName evidence="2">DUF7924 domain-containing protein</fullName>
    </recommendedName>
</protein>
<dbReference type="PANTHER" id="PTHR42470">
    <property type="entry name" value="VAST DOMAIN-CONTAINING PROTEIN"/>
    <property type="match status" value="1"/>
</dbReference>
<evidence type="ECO:0000259" key="2">
    <source>
        <dbReference type="Pfam" id="PF25545"/>
    </source>
</evidence>
<dbReference type="Pfam" id="PF25545">
    <property type="entry name" value="DUF7924"/>
    <property type="match status" value="1"/>
</dbReference>
<evidence type="ECO:0000313" key="4">
    <source>
        <dbReference type="Proteomes" id="UP000091918"/>
    </source>
</evidence>
<evidence type="ECO:0000313" key="3">
    <source>
        <dbReference type="EMBL" id="OAX80101.1"/>
    </source>
</evidence>
<feature type="region of interest" description="Disordered" evidence="1">
    <location>
        <begin position="91"/>
        <end position="128"/>
    </location>
</feature>
<keyword evidence="4" id="KW-1185">Reference proteome</keyword>
<accession>A0A1B7NTP2</accession>
<dbReference type="InterPro" id="IPR057684">
    <property type="entry name" value="DUF7924"/>
</dbReference>
<dbReference type="STRING" id="1658172.A0A1B7NTP2"/>